<keyword evidence="2" id="KW-1133">Transmembrane helix</keyword>
<dbReference type="EMBL" id="GL433839">
    <property type="protein sequence ID" value="EFN57810.1"/>
    <property type="molecule type" value="Genomic_DNA"/>
</dbReference>
<dbReference type="InParanoid" id="E1Z9P7"/>
<reference evidence="3 4" key="1">
    <citation type="journal article" date="2010" name="Plant Cell">
        <title>The Chlorella variabilis NC64A genome reveals adaptation to photosymbiosis, coevolution with viruses, and cryptic sex.</title>
        <authorList>
            <person name="Blanc G."/>
            <person name="Duncan G."/>
            <person name="Agarkova I."/>
            <person name="Borodovsky M."/>
            <person name="Gurnon J."/>
            <person name="Kuo A."/>
            <person name="Lindquist E."/>
            <person name="Lucas S."/>
            <person name="Pangilinan J."/>
            <person name="Polle J."/>
            <person name="Salamov A."/>
            <person name="Terry A."/>
            <person name="Yamada T."/>
            <person name="Dunigan D.D."/>
            <person name="Grigoriev I.V."/>
            <person name="Claverie J.M."/>
            <person name="Van Etten J.L."/>
        </authorList>
    </citation>
    <scope>NUCLEOTIDE SEQUENCE [LARGE SCALE GENOMIC DNA]</scope>
    <source>
        <strain evidence="3 4">NC64A</strain>
    </source>
</reference>
<keyword evidence="2" id="KW-0472">Membrane</keyword>
<feature type="compositionally biased region" description="Basic and acidic residues" evidence="1">
    <location>
        <begin position="146"/>
        <end position="167"/>
    </location>
</feature>
<dbReference type="SUPFAM" id="SSF90257">
    <property type="entry name" value="Myosin rod fragments"/>
    <property type="match status" value="1"/>
</dbReference>
<sequence length="167" mass="18351">MGDKYDKKSGISSRGTLFAGLVFGLLLGTFVLGPRFNSNRLRSTGECPRTPAAAAACRRLARVPHGKETNAALTAALNTRQQEKDAVQHELDATKKQRDDLQNEVNSLKSSKDELQKELDAAKQQKQEVENRASSSDTTLSSMKQKLNDAKTKLEEATKHLSEIPAR</sequence>
<dbReference type="KEGG" id="cvr:CHLNCDRAFT_143200"/>
<evidence type="ECO:0000256" key="2">
    <source>
        <dbReference type="SAM" id="Phobius"/>
    </source>
</evidence>
<feature type="region of interest" description="Disordered" evidence="1">
    <location>
        <begin position="80"/>
        <end position="167"/>
    </location>
</feature>
<dbReference type="GeneID" id="17356957"/>
<keyword evidence="4" id="KW-1185">Reference proteome</keyword>
<dbReference type="Proteomes" id="UP000008141">
    <property type="component" value="Unassembled WGS sequence"/>
</dbReference>
<evidence type="ECO:0000313" key="3">
    <source>
        <dbReference type="EMBL" id="EFN57810.1"/>
    </source>
</evidence>
<protein>
    <submittedName>
        <fullName evidence="3">Uncharacterized protein</fullName>
    </submittedName>
</protein>
<dbReference type="RefSeq" id="XP_005849912.1">
    <property type="nucleotide sequence ID" value="XM_005849850.1"/>
</dbReference>
<dbReference type="Gene3D" id="1.10.287.1490">
    <property type="match status" value="1"/>
</dbReference>
<proteinExistence type="predicted"/>
<evidence type="ECO:0000313" key="4">
    <source>
        <dbReference type="Proteomes" id="UP000008141"/>
    </source>
</evidence>
<feature type="compositionally biased region" description="Basic and acidic residues" evidence="1">
    <location>
        <begin position="110"/>
        <end position="131"/>
    </location>
</feature>
<evidence type="ECO:0000256" key="1">
    <source>
        <dbReference type="SAM" id="MobiDB-lite"/>
    </source>
</evidence>
<gene>
    <name evidence="3" type="ORF">CHLNCDRAFT_143200</name>
</gene>
<accession>E1Z9P7</accession>
<feature type="transmembrane region" description="Helical" evidence="2">
    <location>
        <begin position="15"/>
        <end position="33"/>
    </location>
</feature>
<feature type="compositionally biased region" description="Polar residues" evidence="1">
    <location>
        <begin position="132"/>
        <end position="145"/>
    </location>
</feature>
<dbReference type="AlphaFoldDB" id="E1Z9P7"/>
<organism evidence="4">
    <name type="scientific">Chlorella variabilis</name>
    <name type="common">Green alga</name>
    <dbReference type="NCBI Taxonomy" id="554065"/>
    <lineage>
        <taxon>Eukaryota</taxon>
        <taxon>Viridiplantae</taxon>
        <taxon>Chlorophyta</taxon>
        <taxon>core chlorophytes</taxon>
        <taxon>Trebouxiophyceae</taxon>
        <taxon>Chlorellales</taxon>
        <taxon>Chlorellaceae</taxon>
        <taxon>Chlorella clade</taxon>
        <taxon>Chlorella</taxon>
    </lineage>
</organism>
<feature type="compositionally biased region" description="Basic and acidic residues" evidence="1">
    <location>
        <begin position="81"/>
        <end position="101"/>
    </location>
</feature>
<keyword evidence="2" id="KW-0812">Transmembrane</keyword>
<name>E1Z9P7_CHLVA</name>